<sequence length="396" mass="41305">MRWNLVLLAFVALPISAAPGVPVDVAEPLLAHDAEQRWVPFELTPGNQIRFAMDIGSARATAILDTGVSTSVASRLFANRASLKLEPGRGERADAIGGAVPLGWTRVERLSLGALTQARARLAVVDLSAIATGGAEPVDILIGSDLLACCALDIDYAARRFRLLPSGRMPFAGPRAPLARLPRTGVFSTAATIAGRQVRPLIVDTGDGAALTLSRTGWAGLRAKPAATTSAVAFGLGGAIETDLAVLPAVRFGSVGPVAIETRIEPKGGFSDQTGTIGRLGNGLFQRYRVLMDARAGHMILSPTATARDAPVRSTSGLLVGYDSGRLSVLHVMRGSPAAAAGWKAREQICTVDGTPVPPPTGGSVDTGWSAGAPGRVLRFGMCDGTERRLTLKNFY</sequence>
<keyword evidence="3" id="KW-1185">Reference proteome</keyword>
<evidence type="ECO:0000313" key="2">
    <source>
        <dbReference type="EMBL" id="MBB5698987.1"/>
    </source>
</evidence>
<dbReference type="EMBL" id="JACIJJ010000003">
    <property type="protein sequence ID" value="MBB5698987.1"/>
    <property type="molecule type" value="Genomic_DNA"/>
</dbReference>
<evidence type="ECO:0008006" key="4">
    <source>
        <dbReference type="Google" id="ProtNLM"/>
    </source>
</evidence>
<dbReference type="SUPFAM" id="SSF50156">
    <property type="entry name" value="PDZ domain-like"/>
    <property type="match status" value="1"/>
</dbReference>
<dbReference type="InterPro" id="IPR036034">
    <property type="entry name" value="PDZ_sf"/>
</dbReference>
<protein>
    <recommendedName>
        <fullName evidence="4">Aspartyl protease</fullName>
    </recommendedName>
</protein>
<dbReference type="RefSeq" id="WP_184028470.1">
    <property type="nucleotide sequence ID" value="NZ_JACIJJ010000003.1"/>
</dbReference>
<evidence type="ECO:0000256" key="1">
    <source>
        <dbReference type="SAM" id="SignalP"/>
    </source>
</evidence>
<dbReference type="AlphaFoldDB" id="A0A7W9AQZ2"/>
<dbReference type="Gene3D" id="2.40.70.10">
    <property type="entry name" value="Acid Proteases"/>
    <property type="match status" value="1"/>
</dbReference>
<feature type="signal peptide" evidence="1">
    <location>
        <begin position="1"/>
        <end position="17"/>
    </location>
</feature>
<proteinExistence type="predicted"/>
<name>A0A7W9AQZ2_9SPHN</name>
<evidence type="ECO:0000313" key="3">
    <source>
        <dbReference type="Proteomes" id="UP000557739"/>
    </source>
</evidence>
<organism evidence="2 3">
    <name type="scientific">Sphingomonas yantingensis</name>
    <dbReference type="NCBI Taxonomy" id="1241761"/>
    <lineage>
        <taxon>Bacteria</taxon>
        <taxon>Pseudomonadati</taxon>
        <taxon>Pseudomonadota</taxon>
        <taxon>Alphaproteobacteria</taxon>
        <taxon>Sphingomonadales</taxon>
        <taxon>Sphingomonadaceae</taxon>
        <taxon>Sphingomonas</taxon>
    </lineage>
</organism>
<accession>A0A7W9AQZ2</accession>
<comment type="caution">
    <text evidence="2">The sequence shown here is derived from an EMBL/GenBank/DDBJ whole genome shotgun (WGS) entry which is preliminary data.</text>
</comment>
<gene>
    <name evidence="2" type="ORF">FHR19_002342</name>
</gene>
<keyword evidence="1" id="KW-0732">Signal</keyword>
<reference evidence="2 3" key="1">
    <citation type="submission" date="2020-08" db="EMBL/GenBank/DDBJ databases">
        <title>Genomic Encyclopedia of Type Strains, Phase IV (KMG-IV): sequencing the most valuable type-strain genomes for metagenomic binning, comparative biology and taxonomic classification.</title>
        <authorList>
            <person name="Goeker M."/>
        </authorList>
    </citation>
    <scope>NUCLEOTIDE SEQUENCE [LARGE SCALE GENOMIC DNA]</scope>
    <source>
        <strain evidence="2 3">DSM 27244</strain>
    </source>
</reference>
<dbReference type="Proteomes" id="UP000557739">
    <property type="component" value="Unassembled WGS sequence"/>
</dbReference>
<dbReference type="InterPro" id="IPR021109">
    <property type="entry name" value="Peptidase_aspartic_dom_sf"/>
</dbReference>
<dbReference type="Pfam" id="PF13650">
    <property type="entry name" value="Asp_protease_2"/>
    <property type="match status" value="1"/>
</dbReference>
<feature type="chain" id="PRO_5031305174" description="Aspartyl protease" evidence="1">
    <location>
        <begin position="18"/>
        <end position="396"/>
    </location>
</feature>